<dbReference type="EMBL" id="LCSD01000005">
    <property type="protein sequence ID" value="KKW47837.1"/>
    <property type="molecule type" value="Genomic_DNA"/>
</dbReference>
<feature type="transmembrane region" description="Helical" evidence="1">
    <location>
        <begin position="40"/>
        <end position="61"/>
    </location>
</feature>
<gene>
    <name evidence="2" type="ORF">UY98_C0005G0024</name>
</gene>
<proteinExistence type="predicted"/>
<keyword evidence="1" id="KW-0472">Membrane</keyword>
<reference evidence="2 3" key="1">
    <citation type="journal article" date="2015" name="Nature">
        <title>rRNA introns, odd ribosomes, and small enigmatic genomes across a large radiation of phyla.</title>
        <authorList>
            <person name="Brown C.T."/>
            <person name="Hug L.A."/>
            <person name="Thomas B.C."/>
            <person name="Sharon I."/>
            <person name="Castelle C.J."/>
            <person name="Singh A."/>
            <person name="Wilkins M.J."/>
            <person name="Williams K.H."/>
            <person name="Banfield J.F."/>
        </authorList>
    </citation>
    <scope>NUCLEOTIDE SEQUENCE [LARGE SCALE GENOMIC DNA]</scope>
</reference>
<name>A0A0G2B1P8_9BACT</name>
<dbReference type="AlphaFoldDB" id="A0A0G2B1P8"/>
<evidence type="ECO:0000256" key="1">
    <source>
        <dbReference type="SAM" id="Phobius"/>
    </source>
</evidence>
<evidence type="ECO:0000313" key="2">
    <source>
        <dbReference type="EMBL" id="KKW47837.1"/>
    </source>
</evidence>
<dbReference type="Proteomes" id="UP000034789">
    <property type="component" value="Unassembled WGS sequence"/>
</dbReference>
<keyword evidence="1" id="KW-1133">Transmembrane helix</keyword>
<comment type="caution">
    <text evidence="2">The sequence shown here is derived from an EMBL/GenBank/DDBJ whole genome shotgun (WGS) entry which is preliminary data.</text>
</comment>
<protein>
    <submittedName>
        <fullName evidence="2">Uncharacterized protein</fullName>
    </submittedName>
</protein>
<evidence type="ECO:0000313" key="3">
    <source>
        <dbReference type="Proteomes" id="UP000034789"/>
    </source>
</evidence>
<keyword evidence="1" id="KW-0812">Transmembrane</keyword>
<organism evidence="2 3">
    <name type="scientific">Candidatus Kaiserbacteria bacterium GW2011_GWA2_58_9</name>
    <dbReference type="NCBI Taxonomy" id="1618672"/>
    <lineage>
        <taxon>Bacteria</taxon>
        <taxon>Candidatus Kaiseribacteriota</taxon>
    </lineage>
</organism>
<sequence length="141" mass="14782">MRARIQKISKYAPSVFQGKLDFASARRGLSLTAEHPVEPVLFRALLGIVVALACAYVYFVGATILNVIARKEALAQTASLTSAVSGLEREYFAAAQNIGPEDGARLGLSPVSDALYLHRPGNLSAGAPAQAGTAAPESNEI</sequence>
<accession>A0A0G2B1P8</accession>